<accession>A0A0S2KFH5</accession>
<dbReference type="InterPro" id="IPR050397">
    <property type="entry name" value="Env_Response_Regulators"/>
</dbReference>
<keyword evidence="3" id="KW-1185">Reference proteome</keyword>
<dbReference type="InterPro" id="IPR036390">
    <property type="entry name" value="WH_DNA-bd_sf"/>
</dbReference>
<dbReference type="PANTHER" id="PTHR24567">
    <property type="entry name" value="CRP FAMILY TRANSCRIPTIONAL REGULATORY PROTEIN"/>
    <property type="match status" value="1"/>
</dbReference>
<dbReference type="InterPro" id="IPR014710">
    <property type="entry name" value="RmlC-like_jellyroll"/>
</dbReference>
<dbReference type="SUPFAM" id="SSF51206">
    <property type="entry name" value="cAMP-binding domain-like"/>
    <property type="match status" value="1"/>
</dbReference>
<reference evidence="2 3" key="1">
    <citation type="submission" date="2015-11" db="EMBL/GenBank/DDBJ databases">
        <authorList>
            <person name="Zhang Y."/>
            <person name="Guo Z."/>
        </authorList>
    </citation>
    <scope>NUCLEOTIDE SEQUENCE [LARGE SCALE GENOMIC DNA]</scope>
    <source>
        <strain evidence="2 3">KCTC 32221</strain>
    </source>
</reference>
<dbReference type="OrthoDB" id="9770043at2"/>
<dbReference type="InterPro" id="IPR018490">
    <property type="entry name" value="cNMP-bd_dom_sf"/>
</dbReference>
<organism evidence="2 3">
    <name type="scientific">Pseudohongiella spirulinae</name>
    <dbReference type="NCBI Taxonomy" id="1249552"/>
    <lineage>
        <taxon>Bacteria</taxon>
        <taxon>Pseudomonadati</taxon>
        <taxon>Pseudomonadota</taxon>
        <taxon>Gammaproteobacteria</taxon>
        <taxon>Pseudomonadales</taxon>
        <taxon>Pseudohongiellaceae</taxon>
        <taxon>Pseudohongiella</taxon>
    </lineage>
</organism>
<sequence>MQNKLHQIIAELPRRAVSHKSVTRGTFLFRQQQPAKAIFAVETGRVRLFRDLPDGSSVTLHVAGENEAFAEASLFASHYHCHALAELDSTVISLDAEELLQVMSERSDLHLAFSRLLAAQVREMRAMLSLRDIRSADDRLLAWLRLRARTDDLTIEIDRPWTTISEELGLTKEAVYRSLARLERSGQISRQTGRVQLC</sequence>
<dbReference type="Gene3D" id="2.60.120.10">
    <property type="entry name" value="Jelly Rolls"/>
    <property type="match status" value="1"/>
</dbReference>
<evidence type="ECO:0000313" key="2">
    <source>
        <dbReference type="EMBL" id="ALO46867.1"/>
    </source>
</evidence>
<dbReference type="KEGG" id="pspi:PS2015_2232"/>
<dbReference type="SMART" id="SM00100">
    <property type="entry name" value="cNMP"/>
    <property type="match status" value="1"/>
</dbReference>
<evidence type="ECO:0000313" key="3">
    <source>
        <dbReference type="Proteomes" id="UP000065641"/>
    </source>
</evidence>
<dbReference type="PROSITE" id="PS50042">
    <property type="entry name" value="CNMP_BINDING_3"/>
    <property type="match status" value="1"/>
</dbReference>
<dbReference type="GO" id="GO:0003700">
    <property type="term" value="F:DNA-binding transcription factor activity"/>
    <property type="evidence" value="ECO:0007669"/>
    <property type="project" value="TreeGrafter"/>
</dbReference>
<dbReference type="Pfam" id="PF00027">
    <property type="entry name" value="cNMP_binding"/>
    <property type="match status" value="1"/>
</dbReference>
<dbReference type="EMBL" id="CP013189">
    <property type="protein sequence ID" value="ALO46867.1"/>
    <property type="molecule type" value="Genomic_DNA"/>
</dbReference>
<protein>
    <recommendedName>
        <fullName evidence="1">Cyclic nucleotide-binding domain-containing protein</fullName>
    </recommendedName>
</protein>
<dbReference type="CDD" id="cd00038">
    <property type="entry name" value="CAP_ED"/>
    <property type="match status" value="1"/>
</dbReference>
<dbReference type="RefSeq" id="WP_156412723.1">
    <property type="nucleotide sequence ID" value="NZ_CP013189.1"/>
</dbReference>
<gene>
    <name evidence="2" type="ORF">PS2015_2232</name>
</gene>
<dbReference type="GO" id="GO:0005829">
    <property type="term" value="C:cytosol"/>
    <property type="evidence" value="ECO:0007669"/>
    <property type="project" value="TreeGrafter"/>
</dbReference>
<dbReference type="PANTHER" id="PTHR24567:SF74">
    <property type="entry name" value="HTH-TYPE TRANSCRIPTIONAL REGULATOR ARCR"/>
    <property type="match status" value="1"/>
</dbReference>
<name>A0A0S2KFH5_9GAMM</name>
<evidence type="ECO:0000259" key="1">
    <source>
        <dbReference type="PROSITE" id="PS50042"/>
    </source>
</evidence>
<dbReference type="InterPro" id="IPR000595">
    <property type="entry name" value="cNMP-bd_dom"/>
</dbReference>
<proteinExistence type="predicted"/>
<dbReference type="STRING" id="1249552.PS2015_2232"/>
<dbReference type="Proteomes" id="UP000065641">
    <property type="component" value="Chromosome"/>
</dbReference>
<dbReference type="AlphaFoldDB" id="A0A0S2KFH5"/>
<dbReference type="SUPFAM" id="SSF46785">
    <property type="entry name" value="Winged helix' DNA-binding domain"/>
    <property type="match status" value="1"/>
</dbReference>
<feature type="domain" description="Cyclic nucleotide-binding" evidence="1">
    <location>
        <begin position="1"/>
        <end position="103"/>
    </location>
</feature>